<comment type="caution">
    <text evidence="2">The sequence shown here is derived from an EMBL/GenBank/DDBJ whole genome shotgun (WGS) entry which is preliminary data.</text>
</comment>
<evidence type="ECO:0000256" key="1">
    <source>
        <dbReference type="SAM" id="MobiDB-lite"/>
    </source>
</evidence>
<proteinExistence type="predicted"/>
<feature type="region of interest" description="Disordered" evidence="1">
    <location>
        <begin position="106"/>
        <end position="137"/>
    </location>
</feature>
<protein>
    <submittedName>
        <fullName evidence="2">Uncharacterized protein</fullName>
    </submittedName>
</protein>
<feature type="compositionally biased region" description="Polar residues" evidence="1">
    <location>
        <begin position="1"/>
        <end position="15"/>
    </location>
</feature>
<feature type="region of interest" description="Disordered" evidence="1">
    <location>
        <begin position="1"/>
        <end position="24"/>
    </location>
</feature>
<feature type="compositionally biased region" description="Polar residues" evidence="1">
    <location>
        <begin position="220"/>
        <end position="230"/>
    </location>
</feature>
<feature type="region of interest" description="Disordered" evidence="1">
    <location>
        <begin position="162"/>
        <end position="242"/>
    </location>
</feature>
<accession>A0AA39NR76</accession>
<feature type="compositionally biased region" description="Polar residues" evidence="1">
    <location>
        <begin position="180"/>
        <end position="196"/>
    </location>
</feature>
<dbReference type="GeneID" id="85359868"/>
<dbReference type="EMBL" id="JAUEPS010000001">
    <property type="protein sequence ID" value="KAK0470033.1"/>
    <property type="molecule type" value="Genomic_DNA"/>
</dbReference>
<evidence type="ECO:0000313" key="3">
    <source>
        <dbReference type="Proteomes" id="UP001175211"/>
    </source>
</evidence>
<dbReference type="RefSeq" id="XP_060339826.1">
    <property type="nucleotide sequence ID" value="XM_060476320.1"/>
</dbReference>
<keyword evidence="3" id="KW-1185">Reference proteome</keyword>
<organism evidence="2 3">
    <name type="scientific">Armillaria tabescens</name>
    <name type="common">Ringless honey mushroom</name>
    <name type="synonym">Agaricus tabescens</name>
    <dbReference type="NCBI Taxonomy" id="1929756"/>
    <lineage>
        <taxon>Eukaryota</taxon>
        <taxon>Fungi</taxon>
        <taxon>Dikarya</taxon>
        <taxon>Basidiomycota</taxon>
        <taxon>Agaricomycotina</taxon>
        <taxon>Agaricomycetes</taxon>
        <taxon>Agaricomycetidae</taxon>
        <taxon>Agaricales</taxon>
        <taxon>Marasmiineae</taxon>
        <taxon>Physalacriaceae</taxon>
        <taxon>Desarmillaria</taxon>
    </lineage>
</organism>
<sequence>MTGQSWMHGTKPTDSPHSRTGRYQSSIYSTQTHPLSPDSLTSALQPGEQILDLTPEIPPSRTHTIPGSQTMESITPMCSEMSLPTTTLAPTESAMEIYATSFKPLLRTKEESGRPPKPLSPTSGGLLDSTEQSQNWSASSLIDPSIWSGMSYTEGSRTLHVPYETETSPSPEQEVPTYLRDSSTPYYRSPKTSPSISGLAILQHGNGTTSTHGSEPRSPGSATGSQNQTARRSHPTPDQPLNPIMKKAVIEMDWEELVEWQGKSLANEGAWISTDAAKLMYQPQVPEIV</sequence>
<evidence type="ECO:0000313" key="2">
    <source>
        <dbReference type="EMBL" id="KAK0470033.1"/>
    </source>
</evidence>
<reference evidence="2" key="1">
    <citation type="submission" date="2023-06" db="EMBL/GenBank/DDBJ databases">
        <authorList>
            <consortium name="Lawrence Berkeley National Laboratory"/>
            <person name="Ahrendt S."/>
            <person name="Sahu N."/>
            <person name="Indic B."/>
            <person name="Wong-Bajracharya J."/>
            <person name="Merenyi Z."/>
            <person name="Ke H.-M."/>
            <person name="Monk M."/>
            <person name="Kocsube S."/>
            <person name="Drula E."/>
            <person name="Lipzen A."/>
            <person name="Balint B."/>
            <person name="Henrissat B."/>
            <person name="Andreopoulos B."/>
            <person name="Martin F.M."/>
            <person name="Harder C.B."/>
            <person name="Rigling D."/>
            <person name="Ford K.L."/>
            <person name="Foster G.D."/>
            <person name="Pangilinan J."/>
            <person name="Papanicolaou A."/>
            <person name="Barry K."/>
            <person name="LaButti K."/>
            <person name="Viragh M."/>
            <person name="Koriabine M."/>
            <person name="Yan M."/>
            <person name="Riley R."/>
            <person name="Champramary S."/>
            <person name="Plett K.L."/>
            <person name="Tsai I.J."/>
            <person name="Slot J."/>
            <person name="Sipos G."/>
            <person name="Plett J."/>
            <person name="Nagy L.G."/>
            <person name="Grigoriev I.V."/>
        </authorList>
    </citation>
    <scope>NUCLEOTIDE SEQUENCE</scope>
    <source>
        <strain evidence="2">CCBAS 213</strain>
    </source>
</reference>
<name>A0AA39NR76_ARMTA</name>
<gene>
    <name evidence="2" type="ORF">EV420DRAFT_1634462</name>
</gene>
<dbReference type="AlphaFoldDB" id="A0AA39NR76"/>
<dbReference type="Proteomes" id="UP001175211">
    <property type="component" value="Unassembled WGS sequence"/>
</dbReference>